<evidence type="ECO:0000313" key="2">
    <source>
        <dbReference type="Proteomes" id="UP000662074"/>
    </source>
</evidence>
<name>A0A917JD13_9SPHI</name>
<gene>
    <name evidence="1" type="ORF">GCM10011425_35340</name>
</gene>
<protein>
    <recommendedName>
        <fullName evidence="3">Carboxypeptidase-like regulatory domain-containing protein</fullName>
    </recommendedName>
</protein>
<dbReference type="InterPro" id="IPR008969">
    <property type="entry name" value="CarboxyPept-like_regulatory"/>
</dbReference>
<keyword evidence="2" id="KW-1185">Reference proteome</keyword>
<accession>A0A917JD13</accession>
<organism evidence="1 2">
    <name type="scientific">Mucilaginibacter galii</name>
    <dbReference type="NCBI Taxonomy" id="2005073"/>
    <lineage>
        <taxon>Bacteria</taxon>
        <taxon>Pseudomonadati</taxon>
        <taxon>Bacteroidota</taxon>
        <taxon>Sphingobacteriia</taxon>
        <taxon>Sphingobacteriales</taxon>
        <taxon>Sphingobacteriaceae</taxon>
        <taxon>Mucilaginibacter</taxon>
    </lineage>
</organism>
<proteinExistence type="predicted"/>
<reference evidence="1" key="1">
    <citation type="journal article" date="2014" name="Int. J. Syst. Evol. Microbiol.">
        <title>Complete genome sequence of Corynebacterium casei LMG S-19264T (=DSM 44701T), isolated from a smear-ripened cheese.</title>
        <authorList>
            <consortium name="US DOE Joint Genome Institute (JGI-PGF)"/>
            <person name="Walter F."/>
            <person name="Albersmeier A."/>
            <person name="Kalinowski J."/>
            <person name="Ruckert C."/>
        </authorList>
    </citation>
    <scope>NUCLEOTIDE SEQUENCE</scope>
    <source>
        <strain evidence="1">CCM 8711</strain>
    </source>
</reference>
<evidence type="ECO:0000313" key="1">
    <source>
        <dbReference type="EMBL" id="GGI52322.1"/>
    </source>
</evidence>
<dbReference type="AlphaFoldDB" id="A0A917JD13"/>
<dbReference type="SUPFAM" id="SSF49464">
    <property type="entry name" value="Carboxypeptidase regulatory domain-like"/>
    <property type="match status" value="1"/>
</dbReference>
<dbReference type="EMBL" id="BMDO01000012">
    <property type="protein sequence ID" value="GGI52322.1"/>
    <property type="molecule type" value="Genomic_DNA"/>
</dbReference>
<reference evidence="1" key="2">
    <citation type="submission" date="2020-09" db="EMBL/GenBank/DDBJ databases">
        <authorList>
            <person name="Sun Q."/>
            <person name="Sedlacek I."/>
        </authorList>
    </citation>
    <scope>NUCLEOTIDE SEQUENCE</scope>
    <source>
        <strain evidence="1">CCM 8711</strain>
    </source>
</reference>
<sequence length="230" mass="26190">MLPLAAFSQSLIPITGITYNNKTSGRVAQVTITNLQHPLVVFSNDVGSFSISAAPTDTLLFAKPGFTEQRLVVKEQQQILVYLVPALQLDEVQVKAKTRKQEQQDVLDVYRSKGLYYDGKPPALSFLASPLTSIYELFGKDASRMRRFASHMKVENQQTEVNKRYTVDLVRRITKLPDDEVRRFMLAYSPPYPEVLKWNDYEVIQFINRSMAGYNRAKSMPPLPKLTTPE</sequence>
<evidence type="ECO:0008006" key="3">
    <source>
        <dbReference type="Google" id="ProtNLM"/>
    </source>
</evidence>
<comment type="caution">
    <text evidence="1">The sequence shown here is derived from an EMBL/GenBank/DDBJ whole genome shotgun (WGS) entry which is preliminary data.</text>
</comment>
<dbReference type="Proteomes" id="UP000662074">
    <property type="component" value="Unassembled WGS sequence"/>
</dbReference>